<protein>
    <submittedName>
        <fullName evidence="2">Uncharacterized protein</fullName>
    </submittedName>
</protein>
<proteinExistence type="predicted"/>
<evidence type="ECO:0000313" key="2">
    <source>
        <dbReference type="EMBL" id="SUP52879.1"/>
    </source>
</evidence>
<evidence type="ECO:0000313" key="3">
    <source>
        <dbReference type="Proteomes" id="UP000254621"/>
    </source>
</evidence>
<gene>
    <name evidence="2" type="ORF">NCTC13645_00782</name>
</gene>
<dbReference type="Proteomes" id="UP000254621">
    <property type="component" value="Unassembled WGS sequence"/>
</dbReference>
<keyword evidence="1" id="KW-0812">Transmembrane</keyword>
<reference evidence="2 3" key="1">
    <citation type="submission" date="2018-06" db="EMBL/GenBank/DDBJ databases">
        <authorList>
            <consortium name="Pathogen Informatics"/>
            <person name="Doyle S."/>
        </authorList>
    </citation>
    <scope>NUCLEOTIDE SEQUENCE [LARGE SCALE GENOMIC DNA]</scope>
    <source>
        <strain evidence="2 3">NCTC13645</strain>
    </source>
</reference>
<feature type="transmembrane region" description="Helical" evidence="1">
    <location>
        <begin position="25"/>
        <end position="46"/>
    </location>
</feature>
<keyword evidence="1" id="KW-1133">Transmembrane helix</keyword>
<keyword evidence="1" id="KW-0472">Membrane</keyword>
<evidence type="ECO:0000256" key="1">
    <source>
        <dbReference type="SAM" id="Phobius"/>
    </source>
</evidence>
<name>A0A380NY18_WEIVI</name>
<sequence length="119" mass="13557">MNIFGILMLLGSLLGYERMLRVCGISPYLAWITAFWIQTVILYLFGMLNQLNLGIYCVNGLGWLLLIGYIIRIFGLKKAPLPVEIHAFDVWMIVLGGLLAIGIYHSIMVHYDNFHIGRQ</sequence>
<feature type="transmembrane region" description="Helical" evidence="1">
    <location>
        <begin position="53"/>
        <end position="71"/>
    </location>
</feature>
<accession>A0A380NY18</accession>
<organism evidence="2 3">
    <name type="scientific">Weissella viridescens</name>
    <name type="common">Lactobacillus viridescens</name>
    <dbReference type="NCBI Taxonomy" id="1629"/>
    <lineage>
        <taxon>Bacteria</taxon>
        <taxon>Bacillati</taxon>
        <taxon>Bacillota</taxon>
        <taxon>Bacilli</taxon>
        <taxon>Lactobacillales</taxon>
        <taxon>Lactobacillaceae</taxon>
        <taxon>Weissella</taxon>
    </lineage>
</organism>
<dbReference type="EMBL" id="UHIV01000001">
    <property type="protein sequence ID" value="SUP52879.1"/>
    <property type="molecule type" value="Genomic_DNA"/>
</dbReference>
<dbReference type="AlphaFoldDB" id="A0A380NY18"/>
<feature type="transmembrane region" description="Helical" evidence="1">
    <location>
        <begin position="91"/>
        <end position="111"/>
    </location>
</feature>